<gene>
    <name evidence="1" type="ORF">IZO911_LOCUS43123</name>
    <name evidence="2" type="ORF">KXQ929_LOCUS7453</name>
</gene>
<dbReference type="EMBL" id="CAJNOE010002041">
    <property type="protein sequence ID" value="CAF1464721.1"/>
    <property type="molecule type" value="Genomic_DNA"/>
</dbReference>
<dbReference type="AlphaFoldDB" id="A0A815QKR3"/>
<proteinExistence type="predicted"/>
<sequence length="753" mass="86618">MTSSHSFFQHPVILVRGFQNERDASHPSPSLLQHPALLESGFRGARNVHLSSLSSFDTPTLSSTYTSSNNYHLTHQSQSSYNSLLPHPVLLERSISTSERSISNTYYHSVTQPHSNPHQQFLNRSEETCPPELTGSKRTRWLKAGKKAQLNQELLSKLPNFQWPVEFYGTPIHLHYNTPESVVLFLIQRLQNIKVYVIDTESDKPTKQHPKGLPSLIQVQAIVNQTSSTVLLIEVQHLPYRNTSLFNLIKTLCSLIFSCNNTIMGWGEITEELKSFQHFHLFDHSQIINTFNIQKGFLHQWNQQHPHTVECLQHTSSNLPDISSEDYLICCVNSDDLMDDSSNHDKYNDDHHLCKCPNSNRPYKMKDPMWALQTAIKYSFNEALDKSMTMNTWSCGLDIHLKTWQFFEDQCTRENLISYAMNDLFASTKLFFHFDLSTFSNHFTSFLPSLNLIKQQPSTTFPLYFVLSDSHSTFVPPLITTSSYQIVVKSISGLKWFDAKQRHLSALSLITTPPYASYLTAATKVLFLIGTNSVRLFNTSELLSQVEQFLTILRTNHAQFSNTNNTHMVACFPCRKLSNHFSSYSSLEANISSYNRELIRLSNLLHFNVIDFHVSNHHLGIDNLHIDKPYRNLVSNSITTFFASLPTESPSSSTTKINRRSLEAIKKRNTTRHHKMAQIQKELVISRSIEQPWTLKNVKDFLHKQKIKHAKVPPVRNNKVRLQFNTISDLHQTDEALPIDTFSTENFYRCCFF</sequence>
<dbReference type="Proteomes" id="UP000663860">
    <property type="component" value="Unassembled WGS sequence"/>
</dbReference>
<evidence type="ECO:0000313" key="2">
    <source>
        <dbReference type="EMBL" id="CAF3645570.1"/>
    </source>
</evidence>
<dbReference type="SUPFAM" id="SSF52266">
    <property type="entry name" value="SGNH hydrolase"/>
    <property type="match status" value="1"/>
</dbReference>
<evidence type="ECO:0000313" key="3">
    <source>
        <dbReference type="Proteomes" id="UP000663860"/>
    </source>
</evidence>
<comment type="caution">
    <text evidence="1">The sequence shown here is derived from an EMBL/GenBank/DDBJ whole genome shotgun (WGS) entry which is preliminary data.</text>
</comment>
<organism evidence="1 3">
    <name type="scientific">Adineta steineri</name>
    <dbReference type="NCBI Taxonomy" id="433720"/>
    <lineage>
        <taxon>Eukaryota</taxon>
        <taxon>Metazoa</taxon>
        <taxon>Spiralia</taxon>
        <taxon>Gnathifera</taxon>
        <taxon>Rotifera</taxon>
        <taxon>Eurotatoria</taxon>
        <taxon>Bdelloidea</taxon>
        <taxon>Adinetida</taxon>
        <taxon>Adinetidae</taxon>
        <taxon>Adineta</taxon>
    </lineage>
</organism>
<reference evidence="1" key="1">
    <citation type="submission" date="2021-02" db="EMBL/GenBank/DDBJ databases">
        <authorList>
            <person name="Nowell W R."/>
        </authorList>
    </citation>
    <scope>NUCLEOTIDE SEQUENCE</scope>
</reference>
<dbReference type="Proteomes" id="UP000663868">
    <property type="component" value="Unassembled WGS sequence"/>
</dbReference>
<dbReference type="EMBL" id="CAJOBB010000306">
    <property type="protein sequence ID" value="CAF3645570.1"/>
    <property type="molecule type" value="Genomic_DNA"/>
</dbReference>
<protein>
    <submittedName>
        <fullName evidence="1">Uncharacterized protein</fullName>
    </submittedName>
</protein>
<evidence type="ECO:0000313" key="1">
    <source>
        <dbReference type="EMBL" id="CAF1464721.1"/>
    </source>
</evidence>
<accession>A0A815QKR3</accession>
<name>A0A815QKR3_9BILA</name>